<reference evidence="1 2" key="1">
    <citation type="journal article" date="2015" name="Genome Announc.">
        <title>Expanding the biotechnology potential of lactobacilli through comparative genomics of 213 strains and associated genera.</title>
        <authorList>
            <person name="Sun Z."/>
            <person name="Harris H.M."/>
            <person name="McCann A."/>
            <person name="Guo C."/>
            <person name="Argimon S."/>
            <person name="Zhang W."/>
            <person name="Yang X."/>
            <person name="Jeffery I.B."/>
            <person name="Cooney J.C."/>
            <person name="Kagawa T.F."/>
            <person name="Liu W."/>
            <person name="Song Y."/>
            <person name="Salvetti E."/>
            <person name="Wrobel A."/>
            <person name="Rasinkangas P."/>
            <person name="Parkhill J."/>
            <person name="Rea M.C."/>
            <person name="O'Sullivan O."/>
            <person name="Ritari J."/>
            <person name="Douillard F.P."/>
            <person name="Paul Ross R."/>
            <person name="Yang R."/>
            <person name="Briner A.E."/>
            <person name="Felis G.E."/>
            <person name="de Vos W.M."/>
            <person name="Barrangou R."/>
            <person name="Klaenhammer T.R."/>
            <person name="Caufield P.W."/>
            <person name="Cui Y."/>
            <person name="Zhang H."/>
            <person name="O'Toole P.W."/>
        </authorList>
    </citation>
    <scope>NUCLEOTIDE SEQUENCE [LARGE SCALE GENOMIC DNA]</scope>
    <source>
        <strain evidence="1 2">DSM 15946</strain>
    </source>
</reference>
<organism evidence="1 2">
    <name type="scientific">Limosilactobacillus ingluviei DSM 15946</name>
    <dbReference type="NCBI Taxonomy" id="1423760"/>
    <lineage>
        <taxon>Bacteria</taxon>
        <taxon>Bacillati</taxon>
        <taxon>Bacillota</taxon>
        <taxon>Bacilli</taxon>
        <taxon>Lactobacillales</taxon>
        <taxon>Lactobacillaceae</taxon>
        <taxon>Limosilactobacillus</taxon>
    </lineage>
</organism>
<evidence type="ECO:0000313" key="2">
    <source>
        <dbReference type="Proteomes" id="UP000050816"/>
    </source>
</evidence>
<dbReference type="AlphaFoldDB" id="A0A0R1UK43"/>
<dbReference type="RefSeq" id="WP_056954042.1">
    <property type="nucleotide sequence ID" value="NZ_AZFK01000018.1"/>
</dbReference>
<comment type="caution">
    <text evidence="1">The sequence shown here is derived from an EMBL/GenBank/DDBJ whole genome shotgun (WGS) entry which is preliminary data.</text>
</comment>
<dbReference type="Proteomes" id="UP000050816">
    <property type="component" value="Unassembled WGS sequence"/>
</dbReference>
<accession>A0A0R1UK43</accession>
<proteinExistence type="predicted"/>
<name>A0A0R1UK43_9LACO</name>
<gene>
    <name evidence="1" type="ORF">FC43_GL001069</name>
</gene>
<dbReference type="PATRIC" id="fig|1423760.3.peg.1127"/>
<protein>
    <submittedName>
        <fullName evidence="1">Uncharacterized protein</fullName>
    </submittedName>
</protein>
<evidence type="ECO:0000313" key="1">
    <source>
        <dbReference type="EMBL" id="KRL91651.1"/>
    </source>
</evidence>
<dbReference type="EMBL" id="AZFK01000018">
    <property type="protein sequence ID" value="KRL91651.1"/>
    <property type="molecule type" value="Genomic_DNA"/>
</dbReference>
<sequence length="414" mass="48206">MVSENSFYQLNVYQEHYVLMEFGIQNHLYKDDNEAGMKWVSDKENRAWYGGKKFKSLLKDIISEDDLKVALIENREDGKQKVFWERSKYKYRNNVKALVAAEMFNRGGNKARSQAAMYRGAMLNVESLEEEYNKPYWEFSLQESYDFIKLLESNNATPSTRKNKIYIINKSRPILEEFGFEGDSKNKNWGNYLGVKVQSTRQGVKKESSYITYTELLDKIVAYKNYQAYNLVSYQFSIIALLVFLGLRIDGTYNEAGNLKIEDIHQDYIEVKGKQARKIPLTPGEYQLISAGFDGRESGHYFMSAREYDADHALGYRTLYRRIEVINSNLNPEEKGNQLGKEITYFGLRQAGQIALANRLALYHYGRLVNTTSRQRTKIADMVLKQFGIYDKKSLNSRRNRFYGLWAQGLQSED</sequence>